<dbReference type="EMBL" id="JBHFPV010000001">
    <property type="protein sequence ID" value="MFH6603205.1"/>
    <property type="molecule type" value="Genomic_DNA"/>
</dbReference>
<protein>
    <submittedName>
        <fullName evidence="1">MATE family efflux transporter</fullName>
    </submittedName>
</protein>
<reference evidence="1" key="1">
    <citation type="submission" date="2024-09" db="EMBL/GenBank/DDBJ databases">
        <authorList>
            <person name="Liu J."/>
        </authorList>
    </citation>
    <scope>NUCLEOTIDE SEQUENCE</scope>
    <source>
        <strain evidence="1">NBU2967</strain>
    </source>
</reference>
<comment type="caution">
    <text evidence="1">The sequence shown here is derived from an EMBL/GenBank/DDBJ whole genome shotgun (WGS) entry which is preliminary data.</text>
</comment>
<keyword evidence="2" id="KW-1185">Reference proteome</keyword>
<organism evidence="1 2">
    <name type="scientific">Meishania litoralis</name>
    <dbReference type="NCBI Taxonomy" id="3434685"/>
    <lineage>
        <taxon>Bacteria</taxon>
        <taxon>Pseudomonadati</taxon>
        <taxon>Bacteroidota</taxon>
        <taxon>Flavobacteriia</taxon>
        <taxon>Flavobacteriales</taxon>
        <taxon>Flavobacteriaceae</taxon>
        <taxon>Meishania</taxon>
    </lineage>
</organism>
<proteinExistence type="predicted"/>
<dbReference type="Proteomes" id="UP001595191">
    <property type="component" value="Unassembled WGS sequence"/>
</dbReference>
<name>A0ACC7LJI6_9FLAO</name>
<evidence type="ECO:0000313" key="2">
    <source>
        <dbReference type="Proteomes" id="UP001595191"/>
    </source>
</evidence>
<evidence type="ECO:0000313" key="1">
    <source>
        <dbReference type="EMBL" id="MFH6603205.1"/>
    </source>
</evidence>
<accession>A0ACC7LJI6</accession>
<gene>
    <name evidence="1" type="ORF">ACEZ3G_06945</name>
</gene>
<sequence length="453" mass="49667">MTTAINFKTINKLAVPATIAGIAEPLLSITDTAIVGNIPVDGMESLAAAGIVGSFLSMLIWILGQTRSAISAIISQYFGAGRLKEVKSLPAQAIFLNIGLSIVVLSSTIFIVKEIFELMGASGKILDYCIAYYNIRVWGFPLTLFVFAVMGIFRGLQNTYWPMAIAIVGAVLNVILDFVLVYGVNGIIDPMYLEGAAWASLISQAIMAVMAVILLMSKTDISLRLRFPVHSELGRLAVMSLNLFVRALALNTALILAVREATLLGEKYIGAHTIAINLWLFAAFFIDGYGAAGNIMGGRLLGARDYDGLWKLAKKIIGYGLMISLVLVIFSFVSYRPIGRLFSNETIVLETFYSVFFIVVIGLPMNAVAFVFDGLFKGLGEMKYLRNVLLSATFLGFVPILFLGKYMGWGLYGIWIALSFWMAIRGGALVWKFRRKFRPLLASPNPSQEEEHQ</sequence>